<dbReference type="InterPro" id="IPR004993">
    <property type="entry name" value="GH3"/>
</dbReference>
<comment type="caution">
    <text evidence="5">The sequence shown here is derived from an EMBL/GenBank/DDBJ whole genome shotgun (WGS) entry which is preliminary data.</text>
</comment>
<organism evidence="5 6">
    <name type="scientific">Corchorus olitorius</name>
    <dbReference type="NCBI Taxonomy" id="93759"/>
    <lineage>
        <taxon>Eukaryota</taxon>
        <taxon>Viridiplantae</taxon>
        <taxon>Streptophyta</taxon>
        <taxon>Embryophyta</taxon>
        <taxon>Tracheophyta</taxon>
        <taxon>Spermatophyta</taxon>
        <taxon>Magnoliopsida</taxon>
        <taxon>eudicotyledons</taxon>
        <taxon>Gunneridae</taxon>
        <taxon>Pentapetalae</taxon>
        <taxon>rosids</taxon>
        <taxon>malvids</taxon>
        <taxon>Malvales</taxon>
        <taxon>Malvaceae</taxon>
        <taxon>Grewioideae</taxon>
        <taxon>Apeibeae</taxon>
        <taxon>Corchorus</taxon>
    </lineage>
</organism>
<dbReference type="PANTHER" id="PTHR31901">
    <property type="entry name" value="GH3 DOMAIN-CONTAINING PROTEIN"/>
    <property type="match status" value="1"/>
</dbReference>
<keyword evidence="6" id="KW-1185">Reference proteome</keyword>
<accession>A0A1R3HSC3</accession>
<dbReference type="InterPro" id="IPR055377">
    <property type="entry name" value="GH3_M"/>
</dbReference>
<feature type="domain" description="GH3 middle" evidence="3">
    <location>
        <begin position="348"/>
        <end position="419"/>
    </location>
</feature>
<sequence>MALIIVEPNDYEANLKTLEDLTTNAHQVQDKLLEDILKRNAGSEYLRGFFNGCQVIDKKLFKKNVPIVTYEDIKPYIDRIVNGKPSSILLAEPVTGFLRSTGTSGGQPKMIPSTAERMEKSILFLTLAASVIKRHVDDLNHGKTLYFLSAKPEIQTPSGLTANSVSTNYFKTSIFRKTLSQIHTTPIETVFCPDTKQSMYCQLLVGLLQRDQVVSVGSSFASVVVRAIKLLEDYWKELCFNIKTGQISDWIKDSGCRNAVSLILKPNPKLADSINHICNCESWEGIIKKLWPQAKLIEAVATGAMSQYTRTLDFYSNGLPIVSPGYVCTEAACGINLEPLTKPSDVSYTFIPNMAYFEFIPVNQNCSNVEPVDLVDVKLGQCYEVVVTTSTGLYRYRIGDVLMATGFYNNAPQFQFVERRNAILSIDADKTSESDLLMAVTEAKILLDPIGFILTGYTSYADTSSTPGHYVIFWEVKANEGNGVKELDPKVMVECCSRMEESLSYIYKSYRKENAIAALEIRVVKHGTFDALMDYYVSQGTSMNQYKTPSCIKSKEALKILDSRVVGKFFSPKIDF</sequence>
<reference evidence="6" key="1">
    <citation type="submission" date="2013-09" db="EMBL/GenBank/DDBJ databases">
        <title>Corchorus olitorius genome sequencing.</title>
        <authorList>
            <person name="Alam M."/>
            <person name="Haque M.S."/>
            <person name="Islam M.S."/>
            <person name="Emdad E.M."/>
            <person name="Islam M.M."/>
            <person name="Ahmed B."/>
            <person name="Halim A."/>
            <person name="Hossen Q.M.M."/>
            <person name="Hossain M.Z."/>
            <person name="Ahmed R."/>
            <person name="Khan M.M."/>
            <person name="Islam R."/>
            <person name="Rashid M.M."/>
            <person name="Khan S.A."/>
            <person name="Rahman M.S."/>
            <person name="Alam M."/>
            <person name="Yahiya A.S."/>
            <person name="Khan M.S."/>
            <person name="Azam M.S."/>
            <person name="Haque T."/>
            <person name="Lashkar M.Z.H."/>
            <person name="Akhand A.I."/>
            <person name="Morshed G."/>
            <person name="Roy S."/>
            <person name="Uddin K.S."/>
            <person name="Rabeya T."/>
            <person name="Hossain A.S."/>
            <person name="Chowdhury A."/>
            <person name="Snigdha A.R."/>
            <person name="Mortoza M.S."/>
            <person name="Matin S.A."/>
            <person name="Hoque S.M.E."/>
            <person name="Islam M.K."/>
            <person name="Roy D.K."/>
            <person name="Haider R."/>
            <person name="Moosa M.M."/>
            <person name="Elias S.M."/>
            <person name="Hasan A.M."/>
            <person name="Jahan S."/>
            <person name="Shafiuddin M."/>
            <person name="Mahmood N."/>
            <person name="Shommy N.S."/>
        </authorList>
    </citation>
    <scope>NUCLEOTIDE SEQUENCE [LARGE SCALE GENOMIC DNA]</scope>
    <source>
        <strain evidence="6">cv. O-4</strain>
    </source>
</reference>
<evidence type="ECO:0000256" key="2">
    <source>
        <dbReference type="ARBA" id="ARBA00022598"/>
    </source>
</evidence>
<evidence type="ECO:0000256" key="1">
    <source>
        <dbReference type="ARBA" id="ARBA00008068"/>
    </source>
</evidence>
<dbReference type="Proteomes" id="UP000187203">
    <property type="component" value="Unassembled WGS sequence"/>
</dbReference>
<name>A0A1R3HSC3_9ROSI</name>
<evidence type="ECO:0000259" key="4">
    <source>
        <dbReference type="Pfam" id="PF23572"/>
    </source>
</evidence>
<dbReference type="EMBL" id="AWUE01019488">
    <property type="protein sequence ID" value="OMO73263.1"/>
    <property type="molecule type" value="Genomic_DNA"/>
</dbReference>
<evidence type="ECO:0000313" key="6">
    <source>
        <dbReference type="Proteomes" id="UP000187203"/>
    </source>
</evidence>
<proteinExistence type="inferred from homology"/>
<dbReference type="OrthoDB" id="10004661at2759"/>
<dbReference type="Pfam" id="PF03321">
    <property type="entry name" value="GH3"/>
    <property type="match status" value="1"/>
</dbReference>
<dbReference type="AlphaFoldDB" id="A0A1R3HSC3"/>
<evidence type="ECO:0000313" key="5">
    <source>
        <dbReference type="EMBL" id="OMO73263.1"/>
    </source>
</evidence>
<dbReference type="Pfam" id="PF23572">
    <property type="entry name" value="GH3_C"/>
    <property type="match status" value="1"/>
</dbReference>
<feature type="domain" description="GH3 C-terminal" evidence="4">
    <location>
        <begin position="435"/>
        <end position="556"/>
    </location>
</feature>
<comment type="similarity">
    <text evidence="1">Belongs to the IAA-amido conjugating enzyme family.</text>
</comment>
<evidence type="ECO:0000259" key="3">
    <source>
        <dbReference type="Pfam" id="PF23571"/>
    </source>
</evidence>
<keyword evidence="2" id="KW-0436">Ligase</keyword>
<dbReference type="GO" id="GO:0005737">
    <property type="term" value="C:cytoplasm"/>
    <property type="evidence" value="ECO:0007669"/>
    <property type="project" value="TreeGrafter"/>
</dbReference>
<dbReference type="PANTHER" id="PTHR31901:SF57">
    <property type="entry name" value="INDOLE-3-ACETIC ACID-AMIDO SYNTHETASE GH3.17-LIKE ISOFORM X3"/>
    <property type="match status" value="1"/>
</dbReference>
<dbReference type="InterPro" id="IPR055378">
    <property type="entry name" value="GH3_C"/>
</dbReference>
<dbReference type="Pfam" id="PF23571">
    <property type="entry name" value="GH3_M"/>
    <property type="match status" value="1"/>
</dbReference>
<protein>
    <submittedName>
        <fullName evidence="5">GH3 auxin-responsive promoter</fullName>
    </submittedName>
</protein>
<gene>
    <name evidence="5" type="ORF">COLO4_27194</name>
</gene>
<dbReference type="GO" id="GO:0016881">
    <property type="term" value="F:acid-amino acid ligase activity"/>
    <property type="evidence" value="ECO:0007669"/>
    <property type="project" value="TreeGrafter"/>
</dbReference>